<dbReference type="SUPFAM" id="SSF57701">
    <property type="entry name" value="Zn2/Cys6 DNA-binding domain"/>
    <property type="match status" value="1"/>
</dbReference>
<dbReference type="Gene3D" id="4.10.240.10">
    <property type="entry name" value="Zn(2)-C6 fungal-type DNA-binding domain"/>
    <property type="match status" value="1"/>
</dbReference>
<keyword evidence="1" id="KW-0539">Nucleus</keyword>
<proteinExistence type="predicted"/>
<dbReference type="PROSITE" id="PS50048">
    <property type="entry name" value="ZN2_CY6_FUNGAL_2"/>
    <property type="match status" value="1"/>
</dbReference>
<dbReference type="InterPro" id="IPR036864">
    <property type="entry name" value="Zn2-C6_fun-type_DNA-bd_sf"/>
</dbReference>
<keyword evidence="4" id="KW-1185">Reference proteome</keyword>
<dbReference type="Pfam" id="PF00172">
    <property type="entry name" value="Zn_clus"/>
    <property type="match status" value="1"/>
</dbReference>
<organism evidence="3 4">
    <name type="scientific">Polyplosphaeria fusca</name>
    <dbReference type="NCBI Taxonomy" id="682080"/>
    <lineage>
        <taxon>Eukaryota</taxon>
        <taxon>Fungi</taxon>
        <taxon>Dikarya</taxon>
        <taxon>Ascomycota</taxon>
        <taxon>Pezizomycotina</taxon>
        <taxon>Dothideomycetes</taxon>
        <taxon>Pleosporomycetidae</taxon>
        <taxon>Pleosporales</taxon>
        <taxon>Tetraplosphaeriaceae</taxon>
        <taxon>Polyplosphaeria</taxon>
    </lineage>
</organism>
<dbReference type="InterPro" id="IPR053178">
    <property type="entry name" value="Osmoadaptation_assoc"/>
</dbReference>
<evidence type="ECO:0000259" key="2">
    <source>
        <dbReference type="PROSITE" id="PS50048"/>
    </source>
</evidence>
<dbReference type="Proteomes" id="UP000799444">
    <property type="component" value="Unassembled WGS sequence"/>
</dbReference>
<dbReference type="AlphaFoldDB" id="A0A9P4V2C0"/>
<dbReference type="CDD" id="cd00067">
    <property type="entry name" value="GAL4"/>
    <property type="match status" value="1"/>
</dbReference>
<evidence type="ECO:0000313" key="4">
    <source>
        <dbReference type="Proteomes" id="UP000799444"/>
    </source>
</evidence>
<sequence>MVNVAGKSKGCGTCKKRRIKCDERKPSCQRCEKSGYVCAGYEKRIHFINKSTAKFQDAQDEPSSTILINNAPVKVVPRMRTVAVPQELSLAAFRNDVCISFLMHNFVWRTYGKGWLEPAAGKLDDLSNQSIRALSALFFGISHKQEDIQMVGALRYGKALGLLRPALSDPRKPGVEKLIIPILLMLMHASYEEDTGAAVAHVKGLMMLLQVAGPYKFQHQPLRSAFESARSTLVTTFCIARQPLFLQAEEWKAIPWVLDPASKSQQNYLVDILVDIPGFLHDDAKLMEHDDPEARDSLLSRVKGNLYALHHWRFTWELLNPSAVYETMPPPAEAQRRVIPRKLNFRSHTQAAEIILYNATHMCLLALLIRLEDPSAVTETILTTAATAAFDSGFPPETPRTTLQLPDDVRTPHEPAIEICRAFEYQVSEAGRIQESNLFFLFPLGLAWPVLEDEKEYQEWIKEMLSTSPITSGYAVGRNQWFGKYFMPKVMARRGRAADAVF</sequence>
<dbReference type="PANTHER" id="PTHR38111">
    <property type="entry name" value="ZN(2)-C6 FUNGAL-TYPE DOMAIN-CONTAINING PROTEIN-RELATED"/>
    <property type="match status" value="1"/>
</dbReference>
<protein>
    <recommendedName>
        <fullName evidence="2">Zn(2)-C6 fungal-type domain-containing protein</fullName>
    </recommendedName>
</protein>
<accession>A0A9P4V2C0</accession>
<dbReference type="InterPro" id="IPR001138">
    <property type="entry name" value="Zn2Cys6_DnaBD"/>
</dbReference>
<dbReference type="OrthoDB" id="3525185at2759"/>
<evidence type="ECO:0000313" key="3">
    <source>
        <dbReference type="EMBL" id="KAF2735449.1"/>
    </source>
</evidence>
<evidence type="ECO:0000256" key="1">
    <source>
        <dbReference type="ARBA" id="ARBA00023242"/>
    </source>
</evidence>
<dbReference type="PANTHER" id="PTHR38111:SF2">
    <property type="entry name" value="FINGER DOMAIN PROTEIN, PUTATIVE (AFU_ORTHOLOGUE AFUA_1G01560)-RELATED"/>
    <property type="match status" value="1"/>
</dbReference>
<dbReference type="PROSITE" id="PS00463">
    <property type="entry name" value="ZN2_CY6_FUNGAL_1"/>
    <property type="match status" value="1"/>
</dbReference>
<comment type="caution">
    <text evidence="3">The sequence shown here is derived from an EMBL/GenBank/DDBJ whole genome shotgun (WGS) entry which is preliminary data.</text>
</comment>
<dbReference type="GO" id="GO:0008270">
    <property type="term" value="F:zinc ion binding"/>
    <property type="evidence" value="ECO:0007669"/>
    <property type="project" value="InterPro"/>
</dbReference>
<gene>
    <name evidence="3" type="ORF">EJ04DRAFT_576098</name>
</gene>
<dbReference type="SMART" id="SM00066">
    <property type="entry name" value="GAL4"/>
    <property type="match status" value="1"/>
</dbReference>
<reference evidence="3" key="1">
    <citation type="journal article" date="2020" name="Stud. Mycol.">
        <title>101 Dothideomycetes genomes: a test case for predicting lifestyles and emergence of pathogens.</title>
        <authorList>
            <person name="Haridas S."/>
            <person name="Albert R."/>
            <person name="Binder M."/>
            <person name="Bloem J."/>
            <person name="Labutti K."/>
            <person name="Salamov A."/>
            <person name="Andreopoulos B."/>
            <person name="Baker S."/>
            <person name="Barry K."/>
            <person name="Bills G."/>
            <person name="Bluhm B."/>
            <person name="Cannon C."/>
            <person name="Castanera R."/>
            <person name="Culley D."/>
            <person name="Daum C."/>
            <person name="Ezra D."/>
            <person name="Gonzalez J."/>
            <person name="Henrissat B."/>
            <person name="Kuo A."/>
            <person name="Liang C."/>
            <person name="Lipzen A."/>
            <person name="Lutzoni F."/>
            <person name="Magnuson J."/>
            <person name="Mondo S."/>
            <person name="Nolan M."/>
            <person name="Ohm R."/>
            <person name="Pangilinan J."/>
            <person name="Park H.-J."/>
            <person name="Ramirez L."/>
            <person name="Alfaro M."/>
            <person name="Sun H."/>
            <person name="Tritt A."/>
            <person name="Yoshinaga Y."/>
            <person name="Zwiers L.-H."/>
            <person name="Turgeon B."/>
            <person name="Goodwin S."/>
            <person name="Spatafora J."/>
            <person name="Crous P."/>
            <person name="Grigoriev I."/>
        </authorList>
    </citation>
    <scope>NUCLEOTIDE SEQUENCE</scope>
    <source>
        <strain evidence="3">CBS 125425</strain>
    </source>
</reference>
<dbReference type="GO" id="GO:0000981">
    <property type="term" value="F:DNA-binding transcription factor activity, RNA polymerase II-specific"/>
    <property type="evidence" value="ECO:0007669"/>
    <property type="project" value="InterPro"/>
</dbReference>
<dbReference type="EMBL" id="ML996135">
    <property type="protein sequence ID" value="KAF2735449.1"/>
    <property type="molecule type" value="Genomic_DNA"/>
</dbReference>
<feature type="domain" description="Zn(2)-C6 fungal-type" evidence="2">
    <location>
        <begin position="10"/>
        <end position="38"/>
    </location>
</feature>
<name>A0A9P4V2C0_9PLEO</name>